<name>A0A1H9AIQ9_9BACT</name>
<gene>
    <name evidence="2" type="ORF">SAMN05444359_102117</name>
</gene>
<proteinExistence type="predicted"/>
<dbReference type="SUPFAM" id="SSF53901">
    <property type="entry name" value="Thiolase-like"/>
    <property type="match status" value="1"/>
</dbReference>
<evidence type="ECO:0000313" key="2">
    <source>
        <dbReference type="EMBL" id="SEP76634.1"/>
    </source>
</evidence>
<sequence length="201" mass="22655">MHQFRLTNDCLFQDGSPYRNRAEGQCLRDFLMALLQEFYTGESYRFKVVDDLGLACLATTAVCVYHEKRWHSTVLEKRALVFATHHGSIVTDQEYQNCLDLNRRTSPRVFVQTLPNMAAGQVAACFGIRGEYYVLVQTSPDNATLENTAALTLAYGGADLCLTGWMEYTIEQELTVKMTIRYAHEKDQFVGSLASASIARS</sequence>
<reference evidence="3" key="1">
    <citation type="submission" date="2016-10" db="EMBL/GenBank/DDBJ databases">
        <authorList>
            <person name="Varghese N."/>
            <person name="Submissions S."/>
        </authorList>
    </citation>
    <scope>NUCLEOTIDE SEQUENCE [LARGE SCALE GENOMIC DNA]</scope>
    <source>
        <strain evidence="3">DSM 24740</strain>
    </source>
</reference>
<dbReference type="EMBL" id="FOFB01000002">
    <property type="protein sequence ID" value="SEP76634.1"/>
    <property type="molecule type" value="Genomic_DNA"/>
</dbReference>
<dbReference type="InterPro" id="IPR014030">
    <property type="entry name" value="Ketoacyl_synth_N"/>
</dbReference>
<evidence type="ECO:0000259" key="1">
    <source>
        <dbReference type="Pfam" id="PF00109"/>
    </source>
</evidence>
<dbReference type="Pfam" id="PF00109">
    <property type="entry name" value="ketoacyl-synt"/>
    <property type="match status" value="1"/>
</dbReference>
<dbReference type="STRING" id="478744.SAMN05444359_102117"/>
<dbReference type="Proteomes" id="UP000199021">
    <property type="component" value="Unassembled WGS sequence"/>
</dbReference>
<dbReference type="InParanoid" id="A0A1H9AIQ9"/>
<dbReference type="GO" id="GO:0016746">
    <property type="term" value="F:acyltransferase activity"/>
    <property type="evidence" value="ECO:0007669"/>
    <property type="project" value="InterPro"/>
</dbReference>
<protein>
    <submittedName>
        <fullName evidence="2">Beta-ketoacyl synthase, N-terminal domain</fullName>
    </submittedName>
</protein>
<dbReference type="Gene3D" id="3.40.47.10">
    <property type="match status" value="1"/>
</dbReference>
<evidence type="ECO:0000313" key="3">
    <source>
        <dbReference type="Proteomes" id="UP000199021"/>
    </source>
</evidence>
<dbReference type="InterPro" id="IPR016039">
    <property type="entry name" value="Thiolase-like"/>
</dbReference>
<feature type="domain" description="Beta-ketoacyl synthase-like N-terminal" evidence="1">
    <location>
        <begin position="55"/>
        <end position="174"/>
    </location>
</feature>
<keyword evidence="3" id="KW-1185">Reference proteome</keyword>
<organism evidence="2 3">
    <name type="scientific">Neolewinella agarilytica</name>
    <dbReference type="NCBI Taxonomy" id="478744"/>
    <lineage>
        <taxon>Bacteria</taxon>
        <taxon>Pseudomonadati</taxon>
        <taxon>Bacteroidota</taxon>
        <taxon>Saprospiria</taxon>
        <taxon>Saprospirales</taxon>
        <taxon>Lewinellaceae</taxon>
        <taxon>Neolewinella</taxon>
    </lineage>
</organism>
<dbReference type="AlphaFoldDB" id="A0A1H9AIQ9"/>
<accession>A0A1H9AIQ9</accession>